<evidence type="ECO:0000313" key="8">
    <source>
        <dbReference type="Proteomes" id="UP001331561"/>
    </source>
</evidence>
<evidence type="ECO:0000313" key="7">
    <source>
        <dbReference type="EMBL" id="MEC5385827.1"/>
    </source>
</evidence>
<keyword evidence="6" id="KW-1003">Cell membrane</keyword>
<dbReference type="InterPro" id="IPR045214">
    <property type="entry name" value="Surf1/Surf4"/>
</dbReference>
<dbReference type="PANTHER" id="PTHR23427:SF2">
    <property type="entry name" value="SURFEIT LOCUS PROTEIN 1"/>
    <property type="match status" value="1"/>
</dbReference>
<keyword evidence="8" id="KW-1185">Reference proteome</keyword>
<evidence type="ECO:0000256" key="2">
    <source>
        <dbReference type="ARBA" id="ARBA00007165"/>
    </source>
</evidence>
<comment type="caution">
    <text evidence="6">Lacks conserved residue(s) required for the propagation of feature annotation.</text>
</comment>
<comment type="subcellular location">
    <subcellularLocation>
        <location evidence="6">Cell membrane</location>
        <topology evidence="6">Multi-pass membrane protein</topology>
    </subcellularLocation>
    <subcellularLocation>
        <location evidence="1">Membrane</location>
    </subcellularLocation>
</comment>
<dbReference type="Pfam" id="PF02104">
    <property type="entry name" value="SURF1"/>
    <property type="match status" value="1"/>
</dbReference>
<protein>
    <recommendedName>
        <fullName evidence="6">SURF1-like protein</fullName>
    </recommendedName>
</protein>
<dbReference type="EMBL" id="JAYXHS010000001">
    <property type="protein sequence ID" value="MEC5385827.1"/>
    <property type="molecule type" value="Genomic_DNA"/>
</dbReference>
<comment type="similarity">
    <text evidence="2 6">Belongs to the SURF1 family.</text>
</comment>
<evidence type="ECO:0000256" key="3">
    <source>
        <dbReference type="ARBA" id="ARBA00022692"/>
    </source>
</evidence>
<reference evidence="7 8" key="1">
    <citation type="submission" date="2024-01" db="EMBL/GenBank/DDBJ databases">
        <title>Uliginosibacterium soil sp. nov.</title>
        <authorList>
            <person name="Lv Y."/>
        </authorList>
    </citation>
    <scope>NUCLEOTIDE SEQUENCE [LARGE SCALE GENOMIC DNA]</scope>
    <source>
        <strain evidence="7 8">H3</strain>
    </source>
</reference>
<organism evidence="7 8">
    <name type="scientific">Uliginosibacterium silvisoli</name>
    <dbReference type="NCBI Taxonomy" id="3114758"/>
    <lineage>
        <taxon>Bacteria</taxon>
        <taxon>Pseudomonadati</taxon>
        <taxon>Pseudomonadota</taxon>
        <taxon>Betaproteobacteria</taxon>
        <taxon>Rhodocyclales</taxon>
        <taxon>Zoogloeaceae</taxon>
        <taxon>Uliginosibacterium</taxon>
    </lineage>
</organism>
<gene>
    <name evidence="7" type="ORF">VVD49_08830</name>
</gene>
<evidence type="ECO:0000256" key="6">
    <source>
        <dbReference type="RuleBase" id="RU363076"/>
    </source>
</evidence>
<feature type="transmembrane region" description="Helical" evidence="6">
    <location>
        <begin position="200"/>
        <end position="220"/>
    </location>
</feature>
<evidence type="ECO:0000256" key="1">
    <source>
        <dbReference type="ARBA" id="ARBA00004370"/>
    </source>
</evidence>
<evidence type="ECO:0000256" key="4">
    <source>
        <dbReference type="ARBA" id="ARBA00022989"/>
    </source>
</evidence>
<keyword evidence="5 6" id="KW-0472">Membrane</keyword>
<dbReference type="Proteomes" id="UP001331561">
    <property type="component" value="Unassembled WGS sequence"/>
</dbReference>
<dbReference type="PANTHER" id="PTHR23427">
    <property type="entry name" value="SURFEIT LOCUS PROTEIN"/>
    <property type="match status" value="1"/>
</dbReference>
<keyword evidence="4 6" id="KW-1133">Transmembrane helix</keyword>
<accession>A0ABU6K2D0</accession>
<comment type="caution">
    <text evidence="7">The sequence shown here is derived from an EMBL/GenBank/DDBJ whole genome shotgun (WGS) entry which is preliminary data.</text>
</comment>
<name>A0ABU6K2D0_9RHOO</name>
<keyword evidence="3 6" id="KW-0812">Transmembrane</keyword>
<dbReference type="InterPro" id="IPR002994">
    <property type="entry name" value="Surf1/Shy1"/>
</dbReference>
<evidence type="ECO:0000256" key="5">
    <source>
        <dbReference type="ARBA" id="ARBA00023136"/>
    </source>
</evidence>
<sequence length="231" mass="25526">MIVRLTPYVAGVLMCVLCVRLGFWQVHRAEYKAERQAHLDAAGAPLPAKSAATLEEWQRVALSGTWIAPQTVFLDNRVREKQTGYHVLTPLRLDGGGGVVIVNRGWVAAGLLRSNLPVITTPAGHVTLNGLMLKPDLTGFRLDDGKEAGAVWQRADPAHFATRLGEKVSSLILFQESDGHDALLRDWPRPDLGVGKHKAYALQWFVFAVTAAGLTGFFGWRQWRRSPRKKA</sequence>
<dbReference type="RefSeq" id="WP_327598774.1">
    <property type="nucleotide sequence ID" value="NZ_JAYXHS010000001.1"/>
</dbReference>
<proteinExistence type="inferred from homology"/>
<dbReference type="CDD" id="cd06662">
    <property type="entry name" value="SURF1"/>
    <property type="match status" value="1"/>
</dbReference>
<dbReference type="PROSITE" id="PS50895">
    <property type="entry name" value="SURF1"/>
    <property type="match status" value="1"/>
</dbReference>